<dbReference type="PANTHER" id="PTHR10885">
    <property type="entry name" value="ISOPENTENYL-DIPHOSPHATE DELTA-ISOMERASE"/>
    <property type="match status" value="1"/>
</dbReference>
<dbReference type="GO" id="GO:0004452">
    <property type="term" value="F:isopentenyl-diphosphate delta-isomerase activity"/>
    <property type="evidence" value="ECO:0007669"/>
    <property type="project" value="TreeGrafter"/>
</dbReference>
<organism evidence="1 2">
    <name type="scientific">Parelaphostrongylus tenuis</name>
    <name type="common">Meningeal worm</name>
    <dbReference type="NCBI Taxonomy" id="148309"/>
    <lineage>
        <taxon>Eukaryota</taxon>
        <taxon>Metazoa</taxon>
        <taxon>Ecdysozoa</taxon>
        <taxon>Nematoda</taxon>
        <taxon>Chromadorea</taxon>
        <taxon>Rhabditida</taxon>
        <taxon>Rhabditina</taxon>
        <taxon>Rhabditomorpha</taxon>
        <taxon>Strongyloidea</taxon>
        <taxon>Metastrongylidae</taxon>
        <taxon>Parelaphostrongylus</taxon>
    </lineage>
</organism>
<dbReference type="PANTHER" id="PTHR10885:SF0">
    <property type="entry name" value="ISOPENTENYL-DIPHOSPHATE DELTA-ISOMERASE"/>
    <property type="match status" value="1"/>
</dbReference>
<gene>
    <name evidence="1" type="ORF">KIN20_018268</name>
</gene>
<proteinExistence type="predicted"/>
<comment type="caution">
    <text evidence="1">The sequence shown here is derived from an EMBL/GenBank/DDBJ whole genome shotgun (WGS) entry which is preliminary data.</text>
</comment>
<keyword evidence="2" id="KW-1185">Reference proteome</keyword>
<dbReference type="Gene3D" id="3.90.79.10">
    <property type="entry name" value="Nucleoside Triphosphate Pyrophosphohydrolase"/>
    <property type="match status" value="1"/>
</dbReference>
<dbReference type="GO" id="GO:0009240">
    <property type="term" value="P:isopentenyl diphosphate biosynthetic process"/>
    <property type="evidence" value="ECO:0007669"/>
    <property type="project" value="TreeGrafter"/>
</dbReference>
<dbReference type="Proteomes" id="UP001196413">
    <property type="component" value="Unassembled WGS sequence"/>
</dbReference>
<dbReference type="AlphaFoldDB" id="A0AAD5N0W4"/>
<sequence length="101" mass="11568">MSVMARRLFSNGMRRMQREQVFAPRYDPIQVGYLSENCIAVDEDDQIIGGVTKGDAHRVETLGLHRAFSLFAFTPDKKLILQKRSPTKLNHFPVLMGKYVL</sequence>
<dbReference type="InterPro" id="IPR015797">
    <property type="entry name" value="NUDIX_hydrolase-like_dom_sf"/>
</dbReference>
<dbReference type="GO" id="GO:0005737">
    <property type="term" value="C:cytoplasm"/>
    <property type="evidence" value="ECO:0007669"/>
    <property type="project" value="TreeGrafter"/>
</dbReference>
<accession>A0AAD5N0W4</accession>
<dbReference type="EMBL" id="JAHQIW010003641">
    <property type="protein sequence ID" value="KAJ1359511.1"/>
    <property type="molecule type" value="Genomic_DNA"/>
</dbReference>
<evidence type="ECO:0000313" key="2">
    <source>
        <dbReference type="Proteomes" id="UP001196413"/>
    </source>
</evidence>
<protein>
    <submittedName>
        <fullName evidence="1">Uncharacterized protein</fullName>
    </submittedName>
</protein>
<dbReference type="SUPFAM" id="SSF55811">
    <property type="entry name" value="Nudix"/>
    <property type="match status" value="1"/>
</dbReference>
<name>A0AAD5N0W4_PARTN</name>
<reference evidence="1" key="1">
    <citation type="submission" date="2021-06" db="EMBL/GenBank/DDBJ databases">
        <title>Parelaphostrongylus tenuis whole genome reference sequence.</title>
        <authorList>
            <person name="Garwood T.J."/>
            <person name="Larsen P.A."/>
            <person name="Fountain-Jones N.M."/>
            <person name="Garbe J.R."/>
            <person name="Macchietto M.G."/>
            <person name="Kania S.A."/>
            <person name="Gerhold R.W."/>
            <person name="Richards J.E."/>
            <person name="Wolf T.M."/>
        </authorList>
    </citation>
    <scope>NUCLEOTIDE SEQUENCE</scope>
    <source>
        <strain evidence="1">MNPRO001-30</strain>
        <tissue evidence="1">Meninges</tissue>
    </source>
</reference>
<evidence type="ECO:0000313" key="1">
    <source>
        <dbReference type="EMBL" id="KAJ1359511.1"/>
    </source>
</evidence>